<evidence type="ECO:0000256" key="2">
    <source>
        <dbReference type="PROSITE-ProRule" id="PRU00335"/>
    </source>
</evidence>
<sequence>MGRVTARKIRTRAKLIAAAHKLMSDQGVDRTTIQQITDEADIGFGTFYSYFQSKDEIAEKVLDCVIHNLGQRNRMANQQEGVTDPVAVIGNSVRLTAHEMLSDPMWHWWLKRTDLMVRRMNIGFRSFGLEDMRVAHDAGHLNLPGNDVAAGWSYLIWLLAGTITDITDGVSAPTSVSTMAEAIMRVLGVDAQHAASVAAAPLPQFPALKVDFNFSLNEDA</sequence>
<dbReference type="InterPro" id="IPR009057">
    <property type="entry name" value="Homeodomain-like_sf"/>
</dbReference>
<dbReference type="InterPro" id="IPR023772">
    <property type="entry name" value="DNA-bd_HTH_TetR-type_CS"/>
</dbReference>
<dbReference type="InterPro" id="IPR050624">
    <property type="entry name" value="HTH-type_Tx_Regulator"/>
</dbReference>
<comment type="caution">
    <text evidence="4">The sequence shown here is derived from an EMBL/GenBank/DDBJ whole genome shotgun (WGS) entry which is preliminary data.</text>
</comment>
<dbReference type="PANTHER" id="PTHR43479">
    <property type="entry name" value="ACREF/ENVCD OPERON REPRESSOR-RELATED"/>
    <property type="match status" value="1"/>
</dbReference>
<protein>
    <submittedName>
        <fullName evidence="4">TetR/AcrR family transcriptional regulator</fullName>
    </submittedName>
</protein>
<dbReference type="EMBL" id="QDKM01000013">
    <property type="protein sequence ID" value="PVH27410.1"/>
    <property type="molecule type" value="Genomic_DNA"/>
</dbReference>
<dbReference type="PROSITE" id="PS50977">
    <property type="entry name" value="HTH_TETR_2"/>
    <property type="match status" value="1"/>
</dbReference>
<dbReference type="Proteomes" id="UP000245911">
    <property type="component" value="Unassembled WGS sequence"/>
</dbReference>
<dbReference type="RefSeq" id="WP_116559813.1">
    <property type="nucleotide sequence ID" value="NZ_QDKM01000013.1"/>
</dbReference>
<dbReference type="PANTHER" id="PTHR43479:SF11">
    <property type="entry name" value="ACREF_ENVCD OPERON REPRESSOR-RELATED"/>
    <property type="match status" value="1"/>
</dbReference>
<evidence type="ECO:0000259" key="3">
    <source>
        <dbReference type="PROSITE" id="PS50977"/>
    </source>
</evidence>
<proteinExistence type="predicted"/>
<gene>
    <name evidence="4" type="ORF">DDE20_17430</name>
</gene>
<dbReference type="InterPro" id="IPR049513">
    <property type="entry name" value="TetR_C_40"/>
</dbReference>
<reference evidence="4 5" key="1">
    <citation type="submission" date="2018-04" db="EMBL/GenBank/DDBJ databases">
        <title>Pararhodobacter oceanense sp. nov., isolated from marine intertidal sediment.</title>
        <authorList>
            <person name="Wang X.-L."/>
            <person name="Du Z.-J."/>
        </authorList>
    </citation>
    <scope>NUCLEOTIDE SEQUENCE [LARGE SCALE GENOMIC DNA]</scope>
    <source>
        <strain evidence="4 5">AM505</strain>
    </source>
</reference>
<evidence type="ECO:0000313" key="4">
    <source>
        <dbReference type="EMBL" id="PVH27410.1"/>
    </source>
</evidence>
<evidence type="ECO:0000313" key="5">
    <source>
        <dbReference type="Proteomes" id="UP000245911"/>
    </source>
</evidence>
<dbReference type="OrthoDB" id="9808189at2"/>
<dbReference type="Gene3D" id="1.10.357.10">
    <property type="entry name" value="Tetracycline Repressor, domain 2"/>
    <property type="match status" value="1"/>
</dbReference>
<dbReference type="Pfam" id="PF00440">
    <property type="entry name" value="TetR_N"/>
    <property type="match status" value="1"/>
</dbReference>
<name>A0A2T8HPR2_9RHOB</name>
<keyword evidence="1 2" id="KW-0238">DNA-binding</keyword>
<feature type="domain" description="HTH tetR-type" evidence="3">
    <location>
        <begin position="9"/>
        <end position="69"/>
    </location>
</feature>
<accession>A0A2T8HPR2</accession>
<dbReference type="InterPro" id="IPR001647">
    <property type="entry name" value="HTH_TetR"/>
</dbReference>
<dbReference type="AlphaFoldDB" id="A0A2T8HPR2"/>
<dbReference type="GO" id="GO:0003677">
    <property type="term" value="F:DNA binding"/>
    <property type="evidence" value="ECO:0007669"/>
    <property type="project" value="UniProtKB-UniRule"/>
</dbReference>
<keyword evidence="5" id="KW-1185">Reference proteome</keyword>
<evidence type="ECO:0000256" key="1">
    <source>
        <dbReference type="ARBA" id="ARBA00023125"/>
    </source>
</evidence>
<dbReference type="PROSITE" id="PS01081">
    <property type="entry name" value="HTH_TETR_1"/>
    <property type="match status" value="1"/>
</dbReference>
<feature type="DNA-binding region" description="H-T-H motif" evidence="2">
    <location>
        <begin position="32"/>
        <end position="51"/>
    </location>
</feature>
<dbReference type="Pfam" id="PF21306">
    <property type="entry name" value="TetR_C_40"/>
    <property type="match status" value="1"/>
</dbReference>
<organism evidence="4 5">
    <name type="scientific">Pararhodobacter oceanensis</name>
    <dbReference type="NCBI Taxonomy" id="2172121"/>
    <lineage>
        <taxon>Bacteria</taxon>
        <taxon>Pseudomonadati</taxon>
        <taxon>Pseudomonadota</taxon>
        <taxon>Alphaproteobacteria</taxon>
        <taxon>Rhodobacterales</taxon>
        <taxon>Paracoccaceae</taxon>
        <taxon>Pararhodobacter</taxon>
    </lineage>
</organism>
<dbReference type="PRINTS" id="PR00455">
    <property type="entry name" value="HTHTETR"/>
</dbReference>
<dbReference type="SUPFAM" id="SSF46689">
    <property type="entry name" value="Homeodomain-like"/>
    <property type="match status" value="1"/>
</dbReference>